<evidence type="ECO:0000259" key="4">
    <source>
        <dbReference type="Pfam" id="PF13847"/>
    </source>
</evidence>
<dbReference type="PANTHER" id="PTHR12176:SF79">
    <property type="entry name" value="METHYLTRANSFERASE TYPE 11 DOMAIN-CONTAINING PROTEIN"/>
    <property type="match status" value="1"/>
</dbReference>
<sequence>MHDASVRQVWLARHSSQLTHYKVPQHLYQQLYDCAHDIEGKWSDLDAVVRTRASKTSASRHKLRVETLIPLLAANKVLHVGHKWKFTSVLDAQTQLRQNENLRIKMIELIDKVVENDKSEYVVEDNQIEKEVEFILQRLPLLAYSIRFGDKFDELTHYVLDAFGSSLRENDEESNLKVIPFMCMEQQKLFSIAWTTKDVAAEAELIRQHAGKLSLMGLYKKSYWEARFETETEFDWYCEYSHLRELLSLHISKTNRILIAGTGTSRLPAEMARDGYTNVIAMDYAANVIEKMQARCQKNSWGVQFVVADLTQMMGWKSDFVDCVIDKGCLDAMLLQPETAAIETNWKFVAPVSPDDLNDAKSSMHQLARILKPNGLFFFLTFGNPSNRVAMFDWVSPQNKDVMEWEILQCLEMSPIQSQHTFVTRFYLFILRKTIRISIA</sequence>
<keyword evidence="2" id="KW-0489">Methyltransferase</keyword>
<feature type="domain" description="Methyltransferase" evidence="4">
    <location>
        <begin position="253"/>
        <end position="383"/>
    </location>
</feature>
<keyword evidence="3" id="KW-0808">Transferase</keyword>
<feature type="domain" description="Tubulin--tyrosine ligase-like protein 12 SET-like" evidence="5">
    <location>
        <begin position="74"/>
        <end position="210"/>
    </location>
</feature>
<dbReference type="Pfam" id="PF25556">
    <property type="entry name" value="SET_TTL"/>
    <property type="match status" value="1"/>
</dbReference>
<dbReference type="OMA" id="YWEARFE"/>
<comment type="similarity">
    <text evidence="1">Belongs to the methyltransferase superfamily.</text>
</comment>
<organism evidence="6 7">
    <name type="scientific">Plasmopara halstedii</name>
    <name type="common">Downy mildew of sunflower</name>
    <dbReference type="NCBI Taxonomy" id="4781"/>
    <lineage>
        <taxon>Eukaryota</taxon>
        <taxon>Sar</taxon>
        <taxon>Stramenopiles</taxon>
        <taxon>Oomycota</taxon>
        <taxon>Peronosporomycetes</taxon>
        <taxon>Peronosporales</taxon>
        <taxon>Peronosporaceae</taxon>
        <taxon>Plasmopara</taxon>
    </lineage>
</organism>
<evidence type="ECO:0000313" key="6">
    <source>
        <dbReference type="EMBL" id="CEG42973.1"/>
    </source>
</evidence>
<evidence type="ECO:0000259" key="5">
    <source>
        <dbReference type="Pfam" id="PF25556"/>
    </source>
</evidence>
<dbReference type="GeneID" id="36408260"/>
<dbReference type="InterPro" id="IPR025714">
    <property type="entry name" value="Methyltranfer_dom"/>
</dbReference>
<dbReference type="GO" id="GO:0032259">
    <property type="term" value="P:methylation"/>
    <property type="evidence" value="ECO:0007669"/>
    <property type="project" value="UniProtKB-KW"/>
</dbReference>
<protein>
    <submittedName>
        <fullName evidence="6">Predicted spermine/spermidine synthase</fullName>
    </submittedName>
</protein>
<dbReference type="EMBL" id="CCYD01000653">
    <property type="protein sequence ID" value="CEG42973.1"/>
    <property type="molecule type" value="Genomic_DNA"/>
</dbReference>
<dbReference type="RefSeq" id="XP_024579342.1">
    <property type="nucleotide sequence ID" value="XM_024728911.1"/>
</dbReference>
<dbReference type="InterPro" id="IPR051419">
    <property type="entry name" value="Lys/N-term_MeTrsfase_sf"/>
</dbReference>
<dbReference type="AlphaFoldDB" id="A0A0P1ANG8"/>
<dbReference type="CDD" id="cd02440">
    <property type="entry name" value="AdoMet_MTases"/>
    <property type="match status" value="1"/>
</dbReference>
<dbReference type="Pfam" id="PF13847">
    <property type="entry name" value="Methyltransf_31"/>
    <property type="match status" value="1"/>
</dbReference>
<reference evidence="7" key="1">
    <citation type="submission" date="2014-09" db="EMBL/GenBank/DDBJ databases">
        <authorList>
            <person name="Sharma Rahul"/>
            <person name="Thines Marco"/>
        </authorList>
    </citation>
    <scope>NUCLEOTIDE SEQUENCE [LARGE SCALE GENOMIC DNA]</scope>
</reference>
<dbReference type="Gene3D" id="3.40.50.150">
    <property type="entry name" value="Vaccinia Virus protein VP39"/>
    <property type="match status" value="1"/>
</dbReference>
<dbReference type="OrthoDB" id="411785at2759"/>
<evidence type="ECO:0000256" key="3">
    <source>
        <dbReference type="ARBA" id="ARBA00022679"/>
    </source>
</evidence>
<evidence type="ECO:0000256" key="2">
    <source>
        <dbReference type="ARBA" id="ARBA00022603"/>
    </source>
</evidence>
<dbReference type="Proteomes" id="UP000054928">
    <property type="component" value="Unassembled WGS sequence"/>
</dbReference>
<evidence type="ECO:0000256" key="1">
    <source>
        <dbReference type="ARBA" id="ARBA00008361"/>
    </source>
</evidence>
<dbReference type="InterPro" id="IPR057954">
    <property type="entry name" value="SET_TTL12"/>
</dbReference>
<dbReference type="SUPFAM" id="SSF53335">
    <property type="entry name" value="S-adenosyl-L-methionine-dependent methyltransferases"/>
    <property type="match status" value="1"/>
</dbReference>
<evidence type="ECO:0000313" key="7">
    <source>
        <dbReference type="Proteomes" id="UP000054928"/>
    </source>
</evidence>
<proteinExistence type="inferred from homology"/>
<keyword evidence="7" id="KW-1185">Reference proteome</keyword>
<accession>A0A0P1ANG8</accession>
<dbReference type="GO" id="GO:0008168">
    <property type="term" value="F:methyltransferase activity"/>
    <property type="evidence" value="ECO:0007669"/>
    <property type="project" value="UniProtKB-KW"/>
</dbReference>
<name>A0A0P1ANG8_PLAHL</name>
<dbReference type="InterPro" id="IPR029063">
    <property type="entry name" value="SAM-dependent_MTases_sf"/>
</dbReference>
<dbReference type="PANTHER" id="PTHR12176">
    <property type="entry name" value="SAM-DEPENDENT METHYLTRANSFERASE SUPERFAMILY PROTEIN"/>
    <property type="match status" value="1"/>
</dbReference>